<gene>
    <name evidence="3" type="ORF">I592_03678</name>
    <name evidence="2" type="ORF">UKC_00683</name>
</gene>
<dbReference type="Proteomes" id="UP000014160">
    <property type="component" value="Unassembled WGS sequence"/>
</dbReference>
<evidence type="ECO:0000313" key="2">
    <source>
        <dbReference type="EMBL" id="EOI58610.1"/>
    </source>
</evidence>
<keyword evidence="5" id="KW-1185">Reference proteome</keyword>
<protein>
    <submittedName>
        <fullName evidence="2">Uncharacterized protein</fullName>
    </submittedName>
</protein>
<reference evidence="2 4" key="1">
    <citation type="submission" date="2013-02" db="EMBL/GenBank/DDBJ databases">
        <title>The Genome Sequence of Enterococcus gilvus ATCC BAA-350.</title>
        <authorList>
            <consortium name="The Broad Institute Genome Sequencing Platform"/>
            <consortium name="The Broad Institute Genome Sequencing Center for Infectious Disease"/>
            <person name="Earl A.M."/>
            <person name="Gilmore M.S."/>
            <person name="Lebreton F."/>
            <person name="Walker B."/>
            <person name="Young S.K."/>
            <person name="Zeng Q."/>
            <person name="Gargeya S."/>
            <person name="Fitzgerald M."/>
            <person name="Haas B."/>
            <person name="Abouelleil A."/>
            <person name="Alvarado L."/>
            <person name="Arachchi H.M."/>
            <person name="Berlin A.M."/>
            <person name="Chapman S.B."/>
            <person name="Dewar J."/>
            <person name="Goldberg J."/>
            <person name="Griggs A."/>
            <person name="Gujja S."/>
            <person name="Hansen M."/>
            <person name="Howarth C."/>
            <person name="Imamovic A."/>
            <person name="Larimer J."/>
            <person name="McCowan C."/>
            <person name="Murphy C."/>
            <person name="Neiman D."/>
            <person name="Pearson M."/>
            <person name="Priest M."/>
            <person name="Roberts A."/>
            <person name="Saif S."/>
            <person name="Shea T."/>
            <person name="Sisk P."/>
            <person name="Sykes S."/>
            <person name="Wortman J."/>
            <person name="Nusbaum C."/>
            <person name="Birren B."/>
        </authorList>
    </citation>
    <scope>NUCLEOTIDE SEQUENCE [LARGE SCALE GENOMIC DNA]</scope>
    <source>
        <strain evidence="2 4">ATCC BAA-350</strain>
    </source>
</reference>
<evidence type="ECO:0000313" key="4">
    <source>
        <dbReference type="Proteomes" id="UP000013750"/>
    </source>
</evidence>
<dbReference type="AlphaFoldDB" id="R2VL31"/>
<dbReference type="PATRIC" id="fig|1158614.3.peg.706"/>
<dbReference type="Proteomes" id="UP000013750">
    <property type="component" value="Unassembled WGS sequence"/>
</dbReference>
<keyword evidence="1" id="KW-1133">Transmembrane helix</keyword>
<evidence type="ECO:0000256" key="1">
    <source>
        <dbReference type="SAM" id="Phobius"/>
    </source>
</evidence>
<comment type="caution">
    <text evidence="2">The sequence shown here is derived from an EMBL/GenBank/DDBJ whole genome shotgun (WGS) entry which is preliminary data.</text>
</comment>
<feature type="transmembrane region" description="Helical" evidence="1">
    <location>
        <begin position="23"/>
        <end position="45"/>
    </location>
</feature>
<dbReference type="EMBL" id="ASWH01000002">
    <property type="protein sequence ID" value="EOW79538.1"/>
    <property type="molecule type" value="Genomic_DNA"/>
</dbReference>
<accession>R2VL31</accession>
<dbReference type="EMBL" id="AJDQ01000003">
    <property type="protein sequence ID" value="EOI58610.1"/>
    <property type="molecule type" value="Genomic_DNA"/>
</dbReference>
<name>R2VL31_9ENTE</name>
<dbReference type="HOGENOM" id="CLU_200478_2_0_9"/>
<keyword evidence="1" id="KW-0812">Transmembrane</keyword>
<reference evidence="3 5" key="2">
    <citation type="submission" date="2013-03" db="EMBL/GenBank/DDBJ databases">
        <title>The Genome Sequence of Enterococcus gilvus ATCC BAA-350 (PacBio/Illumina hybrid assembly).</title>
        <authorList>
            <consortium name="The Broad Institute Genomics Platform"/>
            <consortium name="The Broad Institute Genome Sequencing Center for Infectious Disease"/>
            <person name="Earl A."/>
            <person name="Russ C."/>
            <person name="Gilmore M."/>
            <person name="Surin D."/>
            <person name="Walker B."/>
            <person name="Young S."/>
            <person name="Zeng Q."/>
            <person name="Gargeya S."/>
            <person name="Fitzgerald M."/>
            <person name="Haas B."/>
            <person name="Abouelleil A."/>
            <person name="Allen A.W."/>
            <person name="Alvarado L."/>
            <person name="Arachchi H.M."/>
            <person name="Berlin A.M."/>
            <person name="Chapman S.B."/>
            <person name="Gainer-Dewar J."/>
            <person name="Goldberg J."/>
            <person name="Griggs A."/>
            <person name="Gujja S."/>
            <person name="Hansen M."/>
            <person name="Howarth C."/>
            <person name="Imamovic A."/>
            <person name="Ireland A."/>
            <person name="Larimer J."/>
            <person name="McCowan C."/>
            <person name="Murphy C."/>
            <person name="Pearson M."/>
            <person name="Poon T.W."/>
            <person name="Priest M."/>
            <person name="Roberts A."/>
            <person name="Saif S."/>
            <person name="Shea T."/>
            <person name="Sisk P."/>
            <person name="Sykes S."/>
            <person name="Wortman J."/>
            <person name="Nusbaum C."/>
            <person name="Birren B."/>
        </authorList>
    </citation>
    <scope>NUCLEOTIDE SEQUENCE [LARGE SCALE GENOMIC DNA]</scope>
    <source>
        <strain evidence="3 5">ATCC BAA-350</strain>
    </source>
</reference>
<proteinExistence type="predicted"/>
<evidence type="ECO:0000313" key="3">
    <source>
        <dbReference type="EMBL" id="EOW79538.1"/>
    </source>
</evidence>
<dbReference type="RefSeq" id="WP_010779132.1">
    <property type="nucleotide sequence ID" value="NZ_ASWH01000002.1"/>
</dbReference>
<organism evidence="2 4">
    <name type="scientific">Enterococcus gilvus ATCC BAA-350</name>
    <dbReference type="NCBI Taxonomy" id="1158614"/>
    <lineage>
        <taxon>Bacteria</taxon>
        <taxon>Bacillati</taxon>
        <taxon>Bacillota</taxon>
        <taxon>Bacilli</taxon>
        <taxon>Lactobacillales</taxon>
        <taxon>Enterococcaceae</taxon>
        <taxon>Enterococcus</taxon>
    </lineage>
</organism>
<keyword evidence="1" id="KW-0472">Membrane</keyword>
<sequence>MNSAIGLGNILAFIVSYRKWHSLFWAFFHGMFGWGYLFYYGLFYWGQ</sequence>
<dbReference type="GeneID" id="301217003"/>
<evidence type="ECO:0000313" key="5">
    <source>
        <dbReference type="Proteomes" id="UP000014160"/>
    </source>
</evidence>